<evidence type="ECO:0000313" key="1">
    <source>
        <dbReference type="EMBL" id="CUA67624.1"/>
    </source>
</evidence>
<gene>
    <name evidence="1" type="ORF">RSOLAG22IIIB_13485</name>
</gene>
<reference evidence="1 2" key="1">
    <citation type="submission" date="2015-07" db="EMBL/GenBank/DDBJ databases">
        <authorList>
            <person name="Noorani M."/>
        </authorList>
    </citation>
    <scope>NUCLEOTIDE SEQUENCE [LARGE SCALE GENOMIC DNA]</scope>
    <source>
        <strain evidence="1">BBA 69670</strain>
    </source>
</reference>
<proteinExistence type="predicted"/>
<sequence length="593" mass="67354">MIPCVQTANEAQTLLHKITQGNGIIRLAEAMRFPKETTRIWSFQRGYIPIFTYLASDWVVKRGMRSEVNTLYGLVHNQFRTIREVVEANVGKLMAARSFEDPLNPSHLSGKQVFKVIFVTIFQYLTRFHDATITNPGICDFAEQIANWFDEWVVAIESDPPFQDELVTYNKDDREFIIKNLQSDKEQILRLVWRGQTVVVINREAQKSYELPSDANDKLLSELERVFEYDGPGDHSETGRPRHDNDHTEIDMIQVIPTSDELLCEADPYLPGNFFEAPHYHDPRSIERLLDIQYRLYREEFTQVSVSSTRLAVQHVVADLKKSGSGIELLTRKLNARSGIYATANGRDSIRFCVFTGITFQPPELNRRGISAGIDFDTPPGKAKSYNSAARAAHWEQLSKKQLTQDGLVVLIWKTSAGKVDVYLGTIASSGHDLIKCARKNGGRERMSIRISFFDAKANIRILKAIQNRRGSNDTLVLIQAPVFLEGIRPFLEGLKREPELLPFAQYLRLQTKDELTQITIDPPLYSRSPGFSFELKELFPPERGVESLRLSTRNPDSIAHAQAELIRASRLDPSQAEAVIHALTREVVLIQG</sequence>
<name>A0A0K6FNQ3_9AGAM</name>
<keyword evidence="2" id="KW-1185">Reference proteome</keyword>
<protein>
    <submittedName>
        <fullName evidence="1">Uncharacterized protein</fullName>
    </submittedName>
</protein>
<dbReference type="AlphaFoldDB" id="A0A0K6FNQ3"/>
<dbReference type="EMBL" id="CYGV01000165">
    <property type="protein sequence ID" value="CUA67624.1"/>
    <property type="molecule type" value="Genomic_DNA"/>
</dbReference>
<accession>A0A0K6FNQ3</accession>
<dbReference type="Proteomes" id="UP000044841">
    <property type="component" value="Unassembled WGS sequence"/>
</dbReference>
<organism evidence="1 2">
    <name type="scientific">Rhizoctonia solani</name>
    <dbReference type="NCBI Taxonomy" id="456999"/>
    <lineage>
        <taxon>Eukaryota</taxon>
        <taxon>Fungi</taxon>
        <taxon>Dikarya</taxon>
        <taxon>Basidiomycota</taxon>
        <taxon>Agaricomycotina</taxon>
        <taxon>Agaricomycetes</taxon>
        <taxon>Cantharellales</taxon>
        <taxon>Ceratobasidiaceae</taxon>
        <taxon>Rhizoctonia</taxon>
    </lineage>
</organism>
<evidence type="ECO:0000313" key="2">
    <source>
        <dbReference type="Proteomes" id="UP000044841"/>
    </source>
</evidence>